<dbReference type="OrthoDB" id="6774424at2"/>
<dbReference type="CDD" id="cd16413">
    <property type="entry name" value="DGQHR_domain"/>
    <property type="match status" value="1"/>
</dbReference>
<name>A0A433MHK4_9BURK</name>
<dbReference type="InterPro" id="IPR017642">
    <property type="entry name" value="DNA_S_mod_DndB"/>
</dbReference>
<reference evidence="1 2" key="1">
    <citation type="submission" date="2018-12" db="EMBL/GenBank/DDBJ databases">
        <title>The genome sequences of Variovorax guangxiensis DSM 27352.</title>
        <authorList>
            <person name="Gao J."/>
            <person name="Sun J."/>
        </authorList>
    </citation>
    <scope>NUCLEOTIDE SEQUENCE [LARGE SCALE GENOMIC DNA]</scope>
    <source>
        <strain evidence="1 2">DSM 27352</strain>
    </source>
</reference>
<proteinExistence type="predicted"/>
<dbReference type="NCBIfam" id="TIGR03187">
    <property type="entry name" value="DGQHR"/>
    <property type="match status" value="1"/>
</dbReference>
<dbReference type="InterPro" id="IPR017601">
    <property type="entry name" value="DGQHR-contain_dom"/>
</dbReference>
<dbReference type="NCBIfam" id="NF041060">
    <property type="entry name" value="DpdB"/>
    <property type="match status" value="1"/>
</dbReference>
<comment type="caution">
    <text evidence="1">The sequence shown here is derived from an EMBL/GenBank/DDBJ whole genome shotgun (WGS) entry which is preliminary data.</text>
</comment>
<evidence type="ECO:0000313" key="1">
    <source>
        <dbReference type="EMBL" id="RUR67529.1"/>
    </source>
</evidence>
<accession>A0A433MHK4</accession>
<protein>
    <submittedName>
        <fullName evidence="1">DGQHR domain-containing protein</fullName>
    </submittedName>
</protein>
<gene>
    <name evidence="1" type="ORF">EJP67_10730</name>
</gene>
<dbReference type="Pfam" id="PF14072">
    <property type="entry name" value="DndB"/>
    <property type="match status" value="1"/>
</dbReference>
<organism evidence="1 2">
    <name type="scientific">Variovorax guangxiensis</name>
    <dbReference type="NCBI Taxonomy" id="1775474"/>
    <lineage>
        <taxon>Bacteria</taxon>
        <taxon>Pseudomonadati</taxon>
        <taxon>Pseudomonadota</taxon>
        <taxon>Betaproteobacteria</taxon>
        <taxon>Burkholderiales</taxon>
        <taxon>Comamonadaceae</taxon>
        <taxon>Variovorax</taxon>
    </lineage>
</organism>
<dbReference type="AlphaFoldDB" id="A0A433MHK4"/>
<dbReference type="Proteomes" id="UP000281118">
    <property type="component" value="Unassembled WGS sequence"/>
</dbReference>
<evidence type="ECO:0000313" key="2">
    <source>
        <dbReference type="Proteomes" id="UP000281118"/>
    </source>
</evidence>
<dbReference type="EMBL" id="RXFT01000003">
    <property type="protein sequence ID" value="RUR67529.1"/>
    <property type="molecule type" value="Genomic_DNA"/>
</dbReference>
<sequence>MTKFKFTAIRAKQAAGHDVFSFAATPQQVLAFSEIERVGRQDDGQLKGFQRHQIASHIKEIRDYFKRDDALLPNAVIIAFIDGIRATNRGHGVVDIEIDATKTKPGFVVDGQQRLTALSGIDKPGFQVFVSVLVCKDYNELRQQFVLINNTRPLPKTLIYELLPNVEGLPERFTARKFSARVVDRLNFTRGSSLFGEIRQHTNPQGVISDTAMQRFIMNSASDGAIRDFIKLDDYENRAYNIVNEFFEAIRSVFGSEWTGMSPRTSRLKHGAGIVAMGFVMELLYAQEGARTREHFADGLRLIKPFTAWTSGQWVFSNDDICPWNGIQNTPTDIDVLANHLVRLTKRALRKPRRVANG</sequence>
<dbReference type="RefSeq" id="WP_126021668.1">
    <property type="nucleotide sequence ID" value="NZ_RXFT01000003.1"/>
</dbReference>